<sequence length="179" mass="19438">MVCQYHICQWTSCPTSNTSTQFHPRPPQLGRPPTAAVGLPTWHLPRPEVDSLVKNNKKPAGQMRMMSFSMLSSAYQIAYSDGRCQRINSANISLIVGEKFKRCIGNTILHPLAGDFGLPNLSAGAEGYDNLQRLFYIGPDDLGPSVKCHCLSMIDCQNDGYCVTDGALAVGTTAKPSSC</sequence>
<name>A0A1G4AMF2_9PEZI</name>
<keyword evidence="2" id="KW-1185">Reference proteome</keyword>
<organism evidence="1 2">
    <name type="scientific">Colletotrichum orchidophilum</name>
    <dbReference type="NCBI Taxonomy" id="1209926"/>
    <lineage>
        <taxon>Eukaryota</taxon>
        <taxon>Fungi</taxon>
        <taxon>Dikarya</taxon>
        <taxon>Ascomycota</taxon>
        <taxon>Pezizomycotina</taxon>
        <taxon>Sordariomycetes</taxon>
        <taxon>Hypocreomycetidae</taxon>
        <taxon>Glomerellales</taxon>
        <taxon>Glomerellaceae</taxon>
        <taxon>Colletotrichum</taxon>
    </lineage>
</organism>
<evidence type="ECO:0000313" key="1">
    <source>
        <dbReference type="EMBL" id="OHE90223.1"/>
    </source>
</evidence>
<reference evidence="1 2" key="1">
    <citation type="submission" date="2016-09" db="EMBL/GenBank/DDBJ databases">
        <authorList>
            <person name="Capua I."/>
            <person name="De Benedictis P."/>
            <person name="Joannis T."/>
            <person name="Lombin L.H."/>
            <person name="Cattoli G."/>
        </authorList>
    </citation>
    <scope>NUCLEOTIDE SEQUENCE [LARGE SCALE GENOMIC DNA]</scope>
    <source>
        <strain evidence="1 2">IMI 309357</strain>
    </source>
</reference>
<dbReference type="STRING" id="1209926.A0A1G4AMF2"/>
<dbReference type="GeneID" id="34567600"/>
<proteinExistence type="predicted"/>
<dbReference type="Proteomes" id="UP000176998">
    <property type="component" value="Unassembled WGS sequence"/>
</dbReference>
<protein>
    <submittedName>
        <fullName evidence="1">Uncharacterized protein</fullName>
    </submittedName>
</protein>
<gene>
    <name evidence="1" type="ORF">CORC01_14482</name>
</gene>
<dbReference type="AlphaFoldDB" id="A0A1G4AMF2"/>
<dbReference type="OrthoDB" id="4844808at2759"/>
<accession>A0A1G4AMF2</accession>
<evidence type="ECO:0000313" key="2">
    <source>
        <dbReference type="Proteomes" id="UP000176998"/>
    </source>
</evidence>
<dbReference type="EMBL" id="MJBS01000310">
    <property type="protein sequence ID" value="OHE90223.1"/>
    <property type="molecule type" value="Genomic_DNA"/>
</dbReference>
<comment type="caution">
    <text evidence="1">The sequence shown here is derived from an EMBL/GenBank/DDBJ whole genome shotgun (WGS) entry which is preliminary data.</text>
</comment>
<dbReference type="RefSeq" id="XP_022467401.1">
    <property type="nucleotide sequence ID" value="XM_022626090.1"/>
</dbReference>